<sequence length="179" mass="19471">MATLTPDASPDGNLGSTPGAKMRWQSDQWVRGQQRSASGKSDAIRKRWRWQNVAKAHSSTSFDASLAPGCRHSDEIAVETICICRTLHLRNRSYSRNRRPSQLPPSAITTGSWCCGSACRGPAFSLLAWPVDALGTTTTAPRNRNPPHATNGLPPRRSSPPYSSRLVRADIVISARPAP</sequence>
<dbReference type="GeneID" id="5980973"/>
<gene>
    <name evidence="2" type="ORF">SNOG_13849</name>
</gene>
<dbReference type="RefSeq" id="XP_001804051.1">
    <property type="nucleotide sequence ID" value="XM_001803999.1"/>
</dbReference>
<evidence type="ECO:0000256" key="1">
    <source>
        <dbReference type="SAM" id="MobiDB-lite"/>
    </source>
</evidence>
<dbReference type="Proteomes" id="UP000001055">
    <property type="component" value="Unassembled WGS sequence"/>
</dbReference>
<reference evidence="3" key="1">
    <citation type="journal article" date="2007" name="Plant Cell">
        <title>Dothideomycete-plant interactions illuminated by genome sequencing and EST analysis of the wheat pathogen Stagonospora nodorum.</title>
        <authorList>
            <person name="Hane J.K."/>
            <person name="Lowe R.G."/>
            <person name="Solomon P.S."/>
            <person name="Tan K.C."/>
            <person name="Schoch C.L."/>
            <person name="Spatafora J.W."/>
            <person name="Crous P.W."/>
            <person name="Kodira C."/>
            <person name="Birren B.W."/>
            <person name="Galagan J.E."/>
            <person name="Torriani S.F."/>
            <person name="McDonald B.A."/>
            <person name="Oliver R.P."/>
        </authorList>
    </citation>
    <scope>NUCLEOTIDE SEQUENCE [LARGE SCALE GENOMIC DNA]</scope>
    <source>
        <strain evidence="3">SN15 / ATCC MYA-4574 / FGSC 10173</strain>
    </source>
</reference>
<dbReference type="AlphaFoldDB" id="Q0U315"/>
<name>Q0U315_PHANO</name>
<feature type="region of interest" description="Disordered" evidence="1">
    <location>
        <begin position="136"/>
        <end position="165"/>
    </location>
</feature>
<organism evidence="2 3">
    <name type="scientific">Phaeosphaeria nodorum (strain SN15 / ATCC MYA-4574 / FGSC 10173)</name>
    <name type="common">Glume blotch fungus</name>
    <name type="synonym">Parastagonospora nodorum</name>
    <dbReference type="NCBI Taxonomy" id="321614"/>
    <lineage>
        <taxon>Eukaryota</taxon>
        <taxon>Fungi</taxon>
        <taxon>Dikarya</taxon>
        <taxon>Ascomycota</taxon>
        <taxon>Pezizomycotina</taxon>
        <taxon>Dothideomycetes</taxon>
        <taxon>Pleosporomycetidae</taxon>
        <taxon>Pleosporales</taxon>
        <taxon>Pleosporineae</taxon>
        <taxon>Phaeosphaeriaceae</taxon>
        <taxon>Parastagonospora</taxon>
    </lineage>
</organism>
<dbReference type="EMBL" id="CH445352">
    <property type="protein sequence ID" value="EAT78873.1"/>
    <property type="molecule type" value="Genomic_DNA"/>
</dbReference>
<evidence type="ECO:0000313" key="2">
    <source>
        <dbReference type="EMBL" id="EAT78873.1"/>
    </source>
</evidence>
<dbReference type="KEGG" id="pno:SNOG_13849"/>
<feature type="region of interest" description="Disordered" evidence="1">
    <location>
        <begin position="1"/>
        <end position="44"/>
    </location>
</feature>
<proteinExistence type="predicted"/>
<feature type="compositionally biased region" description="Low complexity" evidence="1">
    <location>
        <begin position="154"/>
        <end position="165"/>
    </location>
</feature>
<protein>
    <submittedName>
        <fullName evidence="2">Uncharacterized protein</fullName>
    </submittedName>
</protein>
<accession>Q0U315</accession>
<feature type="compositionally biased region" description="Polar residues" evidence="1">
    <location>
        <begin position="25"/>
        <end position="39"/>
    </location>
</feature>
<dbReference type="InParanoid" id="Q0U315"/>
<dbReference type="HOGENOM" id="CLU_1503995_0_0_1"/>
<evidence type="ECO:0000313" key="3">
    <source>
        <dbReference type="Proteomes" id="UP000001055"/>
    </source>
</evidence>